<protein>
    <submittedName>
        <fullName evidence="1">Integrase catalytic domain-containing protein</fullName>
    </submittedName>
</protein>
<reference evidence="1" key="1">
    <citation type="submission" date="2020-08" db="EMBL/GenBank/DDBJ databases">
        <title>Multicomponent nature underlies the extraordinary mechanical properties of spider dragline silk.</title>
        <authorList>
            <person name="Kono N."/>
            <person name="Nakamura H."/>
            <person name="Mori M."/>
            <person name="Yoshida Y."/>
            <person name="Ohtoshi R."/>
            <person name="Malay A.D."/>
            <person name="Moran D.A.P."/>
            <person name="Tomita M."/>
            <person name="Numata K."/>
            <person name="Arakawa K."/>
        </authorList>
    </citation>
    <scope>NUCLEOTIDE SEQUENCE</scope>
</reference>
<dbReference type="EMBL" id="BMAV01015470">
    <property type="protein sequence ID" value="GFY64907.1"/>
    <property type="molecule type" value="Genomic_DNA"/>
</dbReference>
<organism evidence="1 2">
    <name type="scientific">Trichonephila inaurata madagascariensis</name>
    <dbReference type="NCBI Taxonomy" id="2747483"/>
    <lineage>
        <taxon>Eukaryota</taxon>
        <taxon>Metazoa</taxon>
        <taxon>Ecdysozoa</taxon>
        <taxon>Arthropoda</taxon>
        <taxon>Chelicerata</taxon>
        <taxon>Arachnida</taxon>
        <taxon>Araneae</taxon>
        <taxon>Araneomorphae</taxon>
        <taxon>Entelegynae</taxon>
        <taxon>Araneoidea</taxon>
        <taxon>Nephilidae</taxon>
        <taxon>Trichonephila</taxon>
        <taxon>Trichonephila inaurata</taxon>
    </lineage>
</organism>
<evidence type="ECO:0000313" key="2">
    <source>
        <dbReference type="Proteomes" id="UP000886998"/>
    </source>
</evidence>
<dbReference type="Proteomes" id="UP000886998">
    <property type="component" value="Unassembled WGS sequence"/>
</dbReference>
<gene>
    <name evidence="1" type="primary">AVEN_211377_1</name>
    <name evidence="1" type="ORF">TNIN_215821</name>
</gene>
<sequence>MSMLSNQILSLDVKESWSLENIGIRDPVENLKERELNSKSIKRFENKLNILLDGRPELTPAKTTKKRSVFDAIASGGEGGERPLLNDMLQKSPSLIELIPDILDRFHLYPIGLSANIEKAFLQLAIASEHNSFLSS</sequence>
<dbReference type="OrthoDB" id="6435878at2759"/>
<evidence type="ECO:0000313" key="1">
    <source>
        <dbReference type="EMBL" id="GFY64907.1"/>
    </source>
</evidence>
<proteinExistence type="predicted"/>
<keyword evidence="2" id="KW-1185">Reference proteome</keyword>
<name>A0A8X6Y629_9ARAC</name>
<dbReference type="AlphaFoldDB" id="A0A8X6Y629"/>
<comment type="caution">
    <text evidence="1">The sequence shown here is derived from an EMBL/GenBank/DDBJ whole genome shotgun (WGS) entry which is preliminary data.</text>
</comment>
<accession>A0A8X6Y629</accession>